<evidence type="ECO:0000259" key="1">
    <source>
        <dbReference type="PROSITE" id="PS50943"/>
    </source>
</evidence>
<dbReference type="InterPro" id="IPR010982">
    <property type="entry name" value="Lambda_DNA-bd_dom_sf"/>
</dbReference>
<dbReference type="GO" id="GO:0003677">
    <property type="term" value="F:DNA binding"/>
    <property type="evidence" value="ECO:0007669"/>
    <property type="project" value="InterPro"/>
</dbReference>
<proteinExistence type="predicted"/>
<name>A0A0J5FWS0_9GAMM</name>
<reference evidence="2 3" key="1">
    <citation type="submission" date="2015-06" db="EMBL/GenBank/DDBJ databases">
        <title>Draft Whole-Genome Sequence of the Entomopathogenic Bacterium Xenorhabdus khoisanae.</title>
        <authorList>
            <person name="Naidoo S."/>
            <person name="Featherston J."/>
            <person name="Gray V.M."/>
        </authorList>
    </citation>
    <scope>NUCLEOTIDE SEQUENCE [LARGE SCALE GENOMIC DNA]</scope>
    <source>
        <strain evidence="2 3">MCB</strain>
    </source>
</reference>
<evidence type="ECO:0000313" key="2">
    <source>
        <dbReference type="EMBL" id="KMJ46656.1"/>
    </source>
</evidence>
<sequence length="135" mass="15687">MGDLMVHSICRNVGERIRKQRKKKGVTTQYLAERMGLSQQQVARFEKGINKINVGYLAIIARELNTPISWFFSDCYADLEDKDFPSNLAGSETSITSYELAKDVELKEQIDQIWSRLTYKQRRTLILRLNELLND</sequence>
<accession>A0A0J5FWS0</accession>
<protein>
    <recommendedName>
        <fullName evidence="1">HTH cro/C1-type domain-containing protein</fullName>
    </recommendedName>
</protein>
<dbReference type="EMBL" id="LFCV01000013">
    <property type="protein sequence ID" value="KMJ46656.1"/>
    <property type="molecule type" value="Genomic_DNA"/>
</dbReference>
<dbReference type="STRING" id="880157.AB204_02185"/>
<keyword evidence="3" id="KW-1185">Reference proteome</keyword>
<dbReference type="AlphaFoldDB" id="A0A0J5FWS0"/>
<dbReference type="InterPro" id="IPR001387">
    <property type="entry name" value="Cro/C1-type_HTH"/>
</dbReference>
<dbReference type="Pfam" id="PF01381">
    <property type="entry name" value="HTH_3"/>
    <property type="match status" value="1"/>
</dbReference>
<dbReference type="Gene3D" id="1.10.260.40">
    <property type="entry name" value="lambda repressor-like DNA-binding domains"/>
    <property type="match status" value="1"/>
</dbReference>
<dbReference type="Proteomes" id="UP000036277">
    <property type="component" value="Unassembled WGS sequence"/>
</dbReference>
<dbReference type="CDD" id="cd00093">
    <property type="entry name" value="HTH_XRE"/>
    <property type="match status" value="1"/>
</dbReference>
<evidence type="ECO:0000313" key="3">
    <source>
        <dbReference type="Proteomes" id="UP000036277"/>
    </source>
</evidence>
<comment type="caution">
    <text evidence="2">The sequence shown here is derived from an EMBL/GenBank/DDBJ whole genome shotgun (WGS) entry which is preliminary data.</text>
</comment>
<gene>
    <name evidence="2" type="ORF">AB204_02185</name>
</gene>
<dbReference type="PROSITE" id="PS50943">
    <property type="entry name" value="HTH_CROC1"/>
    <property type="match status" value="1"/>
</dbReference>
<organism evidence="2 3">
    <name type="scientific">Xenorhabdus khoisanae</name>
    <dbReference type="NCBI Taxonomy" id="880157"/>
    <lineage>
        <taxon>Bacteria</taxon>
        <taxon>Pseudomonadati</taxon>
        <taxon>Pseudomonadota</taxon>
        <taxon>Gammaproteobacteria</taxon>
        <taxon>Enterobacterales</taxon>
        <taxon>Morganellaceae</taxon>
        <taxon>Xenorhabdus</taxon>
    </lineage>
</organism>
<dbReference type="PATRIC" id="fig|880157.4.peg.456"/>
<dbReference type="SMART" id="SM00530">
    <property type="entry name" value="HTH_XRE"/>
    <property type="match status" value="1"/>
</dbReference>
<dbReference type="SUPFAM" id="SSF47413">
    <property type="entry name" value="lambda repressor-like DNA-binding domains"/>
    <property type="match status" value="1"/>
</dbReference>
<feature type="domain" description="HTH cro/C1-type" evidence="1">
    <location>
        <begin position="17"/>
        <end position="71"/>
    </location>
</feature>